<organism evidence="2 3">
    <name type="scientific">Silvania confinis</name>
    <dbReference type="NCBI Taxonomy" id="2926470"/>
    <lineage>
        <taxon>Bacteria</taxon>
        <taxon>Pseudomonadati</taxon>
        <taxon>Pseudomonadota</taxon>
        <taxon>Gammaproteobacteria</taxon>
        <taxon>Enterobacterales</taxon>
        <taxon>Enterobacteriaceae</taxon>
        <taxon>Silvania</taxon>
    </lineage>
</organism>
<proteinExistence type="predicted"/>
<gene>
    <name evidence="2" type="ORF">M8013_13670</name>
</gene>
<feature type="chain" id="PRO_5039922039" evidence="1">
    <location>
        <begin position="27"/>
        <end position="239"/>
    </location>
</feature>
<dbReference type="RefSeq" id="WP_271268344.1">
    <property type="nucleotide sequence ID" value="NZ_JAMGZJ010000076.1"/>
</dbReference>
<dbReference type="InterPro" id="IPR010546">
    <property type="entry name" value="DUF1120"/>
</dbReference>
<dbReference type="AlphaFoldDB" id="A0A9J6QFV4"/>
<sequence>MMSYKGKFSALGLCLAATLACANVNAATTATMTVSGSFIPAACNAELSNSGAVDYGTMNHSMLETASSGNTLVQLNHKKITLTVNCDAATTIGVIAQDNRSASKVALSSTTFIDDYIGKSDLSTTGAVFGLGTVGSAKIGAYALTAVPEDSSADGEAVSIIIKDTDSGNVWKSADAGGLFYPDGTRIVTVAEKGKIAPLAFTEMVMPLEIAPAVQTKGVLGASSEVVLDGNATLSLVYL</sequence>
<dbReference type="Pfam" id="PF06551">
    <property type="entry name" value="DUF1120"/>
    <property type="match status" value="1"/>
</dbReference>
<name>A0A9J6QFV4_9ENTR</name>
<dbReference type="PROSITE" id="PS51257">
    <property type="entry name" value="PROKAR_LIPOPROTEIN"/>
    <property type="match status" value="1"/>
</dbReference>
<accession>A0A9J6QFV4</accession>
<comment type="caution">
    <text evidence="2">The sequence shown here is derived from an EMBL/GenBank/DDBJ whole genome shotgun (WGS) entry which is preliminary data.</text>
</comment>
<evidence type="ECO:0000313" key="3">
    <source>
        <dbReference type="Proteomes" id="UP001061282"/>
    </source>
</evidence>
<dbReference type="Proteomes" id="UP001061282">
    <property type="component" value="Unassembled WGS sequence"/>
</dbReference>
<reference evidence="2" key="1">
    <citation type="submission" date="2022-05" db="EMBL/GenBank/DDBJ databases">
        <title>Description of a novel species of Leclercia; Leclercia tamurae and the Proposal for a Novel Genus Silvania gen. nov. Containing Two Novel Species Silvania hatchlandensis sp. nov. and Silvania confinis sp. nov. Isolated from the Rhizosphere of Oak.</title>
        <authorList>
            <person name="Maddock D.W."/>
            <person name="Brady C.L."/>
            <person name="Denman S."/>
            <person name="Arnold D."/>
        </authorList>
    </citation>
    <scope>NUCLEOTIDE SEQUENCE</scope>
    <source>
        <strain evidence="2">H4N4</strain>
    </source>
</reference>
<protein>
    <submittedName>
        <fullName evidence="2">DUF1120 domain-containing protein</fullName>
    </submittedName>
</protein>
<dbReference type="EMBL" id="JAMGZJ010000076">
    <property type="protein sequence ID" value="MCU6669793.1"/>
    <property type="molecule type" value="Genomic_DNA"/>
</dbReference>
<evidence type="ECO:0000313" key="2">
    <source>
        <dbReference type="EMBL" id="MCU6669793.1"/>
    </source>
</evidence>
<feature type="signal peptide" evidence="1">
    <location>
        <begin position="1"/>
        <end position="26"/>
    </location>
</feature>
<keyword evidence="3" id="KW-1185">Reference proteome</keyword>
<evidence type="ECO:0000256" key="1">
    <source>
        <dbReference type="SAM" id="SignalP"/>
    </source>
</evidence>
<keyword evidence="1" id="KW-0732">Signal</keyword>